<feature type="domain" description="Endonuclease/exonuclease/phosphatase" evidence="1">
    <location>
        <begin position="70"/>
        <end position="185"/>
    </location>
</feature>
<evidence type="ECO:0000313" key="3">
    <source>
        <dbReference type="RefSeq" id="XP_071933791.1"/>
    </source>
</evidence>
<dbReference type="Proteomes" id="UP001652660">
    <property type="component" value="Chromosome 2e"/>
</dbReference>
<dbReference type="GeneID" id="140036326"/>
<dbReference type="PANTHER" id="PTHR33710">
    <property type="entry name" value="BNAC02G09200D PROTEIN"/>
    <property type="match status" value="1"/>
</dbReference>
<reference evidence="3 4" key="1">
    <citation type="submission" date="2025-05" db="UniProtKB">
        <authorList>
            <consortium name="RefSeq"/>
        </authorList>
    </citation>
    <scope>IDENTIFICATION</scope>
    <source>
        <tissue evidence="3 4">Leaves</tissue>
    </source>
</reference>
<evidence type="ECO:0000313" key="4">
    <source>
        <dbReference type="RefSeq" id="XP_071933793.1"/>
    </source>
</evidence>
<proteinExistence type="predicted"/>
<evidence type="ECO:0000259" key="1">
    <source>
        <dbReference type="Pfam" id="PF03372"/>
    </source>
</evidence>
<dbReference type="PANTHER" id="PTHR33710:SF71">
    <property type="entry name" value="ENDONUCLEASE_EXONUCLEASE_PHOSPHATASE DOMAIN-CONTAINING PROTEIN"/>
    <property type="match status" value="1"/>
</dbReference>
<dbReference type="Gene3D" id="3.60.10.10">
    <property type="entry name" value="Endonuclease/exonuclease/phosphatase"/>
    <property type="match status" value="1"/>
</dbReference>
<dbReference type="RefSeq" id="XP_071933793.1">
    <property type="nucleotide sequence ID" value="XM_072077692.1"/>
</dbReference>
<name>A0ABM4WPT2_COFAR</name>
<sequence length="190" mass="21439">MVDPFQLDTFKNRFGFHLAVCNTSNKIWILWKADFAVNVLLNEDQLIHLAITHATWTGEVLCSFTYANCSQVGRRHLWSSLLSLSGTLTSKPWLVGGDFNIIADIEEYSVYAPQNLAAINEFAECVSGCGLKTMSALGSRYTWTGIRQGRRVWKLRSDRVLMNVAWQQQFSSSVLQHLNRTGSDHSPLLV</sequence>
<evidence type="ECO:0000313" key="2">
    <source>
        <dbReference type="Proteomes" id="UP001652660"/>
    </source>
</evidence>
<dbReference type="InterPro" id="IPR005135">
    <property type="entry name" value="Endo/exonuclease/phosphatase"/>
</dbReference>
<keyword evidence="2" id="KW-1185">Reference proteome</keyword>
<organism evidence="2 3">
    <name type="scientific">Coffea arabica</name>
    <name type="common">Arabian coffee</name>
    <dbReference type="NCBI Taxonomy" id="13443"/>
    <lineage>
        <taxon>Eukaryota</taxon>
        <taxon>Viridiplantae</taxon>
        <taxon>Streptophyta</taxon>
        <taxon>Embryophyta</taxon>
        <taxon>Tracheophyta</taxon>
        <taxon>Spermatophyta</taxon>
        <taxon>Magnoliopsida</taxon>
        <taxon>eudicotyledons</taxon>
        <taxon>Gunneridae</taxon>
        <taxon>Pentapetalae</taxon>
        <taxon>asterids</taxon>
        <taxon>lamiids</taxon>
        <taxon>Gentianales</taxon>
        <taxon>Rubiaceae</taxon>
        <taxon>Ixoroideae</taxon>
        <taxon>Gardenieae complex</taxon>
        <taxon>Bertiereae - Coffeeae clade</taxon>
        <taxon>Coffeeae</taxon>
        <taxon>Coffea</taxon>
    </lineage>
</organism>
<dbReference type="SUPFAM" id="SSF56219">
    <property type="entry name" value="DNase I-like"/>
    <property type="match status" value="1"/>
</dbReference>
<dbReference type="InterPro" id="IPR036691">
    <property type="entry name" value="Endo/exonu/phosph_ase_sf"/>
</dbReference>
<protein>
    <recommendedName>
        <fullName evidence="1">Endonuclease/exonuclease/phosphatase domain-containing protein</fullName>
    </recommendedName>
</protein>
<dbReference type="RefSeq" id="XP_071933791.1">
    <property type="nucleotide sequence ID" value="XM_072077690.1"/>
</dbReference>
<gene>
    <name evidence="3" type="primary">LOC140036326</name>
    <name evidence="4" type="synonym">LOC140036329</name>
</gene>
<dbReference type="Pfam" id="PF03372">
    <property type="entry name" value="Exo_endo_phos"/>
    <property type="match status" value="1"/>
</dbReference>
<accession>A0ABM4WPT2</accession>